<keyword evidence="4" id="KW-1185">Reference proteome</keyword>
<dbReference type="FunFam" id="1.25.40.10:FF:000090">
    <property type="entry name" value="Pentatricopeptide repeat-containing protein, chloroplastic"/>
    <property type="match status" value="1"/>
</dbReference>
<protein>
    <submittedName>
        <fullName evidence="3">Pentatricopeptide repeat-containing protein</fullName>
    </submittedName>
</protein>
<dbReference type="Pfam" id="PF20431">
    <property type="entry name" value="E_motif"/>
    <property type="match status" value="1"/>
</dbReference>
<dbReference type="PANTHER" id="PTHR47926">
    <property type="entry name" value="PENTATRICOPEPTIDE REPEAT-CONTAINING PROTEIN"/>
    <property type="match status" value="1"/>
</dbReference>
<dbReference type="GO" id="GO:0009451">
    <property type="term" value="P:RNA modification"/>
    <property type="evidence" value="ECO:0007669"/>
    <property type="project" value="InterPro"/>
</dbReference>
<dbReference type="GO" id="GO:0003723">
    <property type="term" value="F:RNA binding"/>
    <property type="evidence" value="ECO:0007669"/>
    <property type="project" value="InterPro"/>
</dbReference>
<accession>A0AAP0B2D6</accession>
<evidence type="ECO:0000256" key="2">
    <source>
        <dbReference type="PROSITE-ProRule" id="PRU00708"/>
    </source>
</evidence>
<dbReference type="InterPro" id="IPR046848">
    <property type="entry name" value="E_motif"/>
</dbReference>
<proteinExistence type="predicted"/>
<evidence type="ECO:0000256" key="1">
    <source>
        <dbReference type="ARBA" id="ARBA00022737"/>
    </source>
</evidence>
<dbReference type="AlphaFoldDB" id="A0AAP0B2D6"/>
<organism evidence="3 4">
    <name type="scientific">Platanthera zijinensis</name>
    <dbReference type="NCBI Taxonomy" id="2320716"/>
    <lineage>
        <taxon>Eukaryota</taxon>
        <taxon>Viridiplantae</taxon>
        <taxon>Streptophyta</taxon>
        <taxon>Embryophyta</taxon>
        <taxon>Tracheophyta</taxon>
        <taxon>Spermatophyta</taxon>
        <taxon>Magnoliopsida</taxon>
        <taxon>Liliopsida</taxon>
        <taxon>Asparagales</taxon>
        <taxon>Orchidaceae</taxon>
        <taxon>Orchidoideae</taxon>
        <taxon>Orchideae</taxon>
        <taxon>Orchidinae</taxon>
        <taxon>Platanthera</taxon>
    </lineage>
</organism>
<evidence type="ECO:0000313" key="4">
    <source>
        <dbReference type="Proteomes" id="UP001418222"/>
    </source>
</evidence>
<dbReference type="EMBL" id="JBBWWQ010000017">
    <property type="protein sequence ID" value="KAK8924110.1"/>
    <property type="molecule type" value="Genomic_DNA"/>
</dbReference>
<evidence type="ECO:0000313" key="3">
    <source>
        <dbReference type="EMBL" id="KAK8924110.1"/>
    </source>
</evidence>
<comment type="caution">
    <text evidence="3">The sequence shown here is derived from an EMBL/GenBank/DDBJ whole genome shotgun (WGS) entry which is preliminary data.</text>
</comment>
<name>A0AAP0B2D6_9ASPA</name>
<dbReference type="InterPro" id="IPR046960">
    <property type="entry name" value="PPR_At4g14850-like_plant"/>
</dbReference>
<gene>
    <name evidence="3" type="primary">PCMP-H71</name>
    <name evidence="3" type="ORF">KSP39_PZI019179</name>
</gene>
<dbReference type="InterPro" id="IPR002885">
    <property type="entry name" value="PPR_rpt"/>
</dbReference>
<sequence>MISALAMQGHGEEALMLFHEMVMVGIEPDWIVFDSALYACSHSGLVEEGLELFQRMTDEYDIHLSVEHYGCMVDLYGRAGLLEKAYEFVLEMPIKRNSVIWRTLLGACSINCNVELAEDVKMQLAELEPDYSGDHVLLSNAYAKAGKWSDVVDVRKSMSERSLSKDPGWSSVEVNKVIFRFVACEKLSSAREEASKKLEEIILRLRMEGYMP</sequence>
<feature type="repeat" description="PPR" evidence="2">
    <location>
        <begin position="1"/>
        <end position="28"/>
    </location>
</feature>
<dbReference type="PROSITE" id="PS51375">
    <property type="entry name" value="PPR"/>
    <property type="match status" value="1"/>
</dbReference>
<dbReference type="PANTHER" id="PTHR47926:SF411">
    <property type="entry name" value="PENTATRICOPEPTIDE REPEAT-CONTAINING PROTEIN"/>
    <property type="match status" value="1"/>
</dbReference>
<keyword evidence="1" id="KW-0677">Repeat</keyword>
<dbReference type="Proteomes" id="UP001418222">
    <property type="component" value="Unassembled WGS sequence"/>
</dbReference>
<dbReference type="Gene3D" id="1.25.40.10">
    <property type="entry name" value="Tetratricopeptide repeat domain"/>
    <property type="match status" value="1"/>
</dbReference>
<dbReference type="Pfam" id="PF01535">
    <property type="entry name" value="PPR"/>
    <property type="match status" value="3"/>
</dbReference>
<dbReference type="NCBIfam" id="TIGR00756">
    <property type="entry name" value="PPR"/>
    <property type="match status" value="2"/>
</dbReference>
<reference evidence="3 4" key="1">
    <citation type="journal article" date="2022" name="Nat. Plants">
        <title>Genomes of leafy and leafless Platanthera orchids illuminate the evolution of mycoheterotrophy.</title>
        <authorList>
            <person name="Li M.H."/>
            <person name="Liu K.W."/>
            <person name="Li Z."/>
            <person name="Lu H.C."/>
            <person name="Ye Q.L."/>
            <person name="Zhang D."/>
            <person name="Wang J.Y."/>
            <person name="Li Y.F."/>
            <person name="Zhong Z.M."/>
            <person name="Liu X."/>
            <person name="Yu X."/>
            <person name="Liu D.K."/>
            <person name="Tu X.D."/>
            <person name="Liu B."/>
            <person name="Hao Y."/>
            <person name="Liao X.Y."/>
            <person name="Jiang Y.T."/>
            <person name="Sun W.H."/>
            <person name="Chen J."/>
            <person name="Chen Y.Q."/>
            <person name="Ai Y."/>
            <person name="Zhai J.W."/>
            <person name="Wu S.S."/>
            <person name="Zhou Z."/>
            <person name="Hsiao Y.Y."/>
            <person name="Wu W.L."/>
            <person name="Chen Y.Y."/>
            <person name="Lin Y.F."/>
            <person name="Hsu J.L."/>
            <person name="Li C.Y."/>
            <person name="Wang Z.W."/>
            <person name="Zhao X."/>
            <person name="Zhong W.Y."/>
            <person name="Ma X.K."/>
            <person name="Ma L."/>
            <person name="Huang J."/>
            <person name="Chen G.Z."/>
            <person name="Huang M.Z."/>
            <person name="Huang L."/>
            <person name="Peng D.H."/>
            <person name="Luo Y.B."/>
            <person name="Zou S.Q."/>
            <person name="Chen S.P."/>
            <person name="Lan S."/>
            <person name="Tsai W.C."/>
            <person name="Van de Peer Y."/>
            <person name="Liu Z.J."/>
        </authorList>
    </citation>
    <scope>NUCLEOTIDE SEQUENCE [LARGE SCALE GENOMIC DNA]</scope>
    <source>
        <strain evidence="3">Lor287</strain>
    </source>
</reference>
<dbReference type="InterPro" id="IPR011990">
    <property type="entry name" value="TPR-like_helical_dom_sf"/>
</dbReference>